<comment type="subcellular location">
    <subcellularLocation>
        <location evidence="1">Membrane</location>
        <topology evidence="1">Multi-pass membrane protein</topology>
    </subcellularLocation>
</comment>
<feature type="transmembrane region" description="Helical" evidence="5">
    <location>
        <begin position="12"/>
        <end position="30"/>
    </location>
</feature>
<keyword evidence="2 5" id="KW-0812">Transmembrane</keyword>
<evidence type="ECO:0000256" key="3">
    <source>
        <dbReference type="ARBA" id="ARBA00022989"/>
    </source>
</evidence>
<evidence type="ECO:0000256" key="2">
    <source>
        <dbReference type="ARBA" id="ARBA00022692"/>
    </source>
</evidence>
<accession>A0A2I0B4B2</accession>
<dbReference type="Gene3D" id="1.20.1540.10">
    <property type="entry name" value="Rhomboid-like"/>
    <property type="match status" value="1"/>
</dbReference>
<keyword evidence="3 5" id="KW-1133">Transmembrane helix</keyword>
<dbReference type="SUPFAM" id="SSF144091">
    <property type="entry name" value="Rhomboid-like"/>
    <property type="match status" value="1"/>
</dbReference>
<dbReference type="InterPro" id="IPR035952">
    <property type="entry name" value="Rhomboid-like_sf"/>
</dbReference>
<keyword evidence="4 5" id="KW-0472">Membrane</keyword>
<reference evidence="6 7" key="1">
    <citation type="journal article" date="2017" name="Nature">
        <title>The Apostasia genome and the evolution of orchids.</title>
        <authorList>
            <person name="Zhang G.Q."/>
            <person name="Liu K.W."/>
            <person name="Li Z."/>
            <person name="Lohaus R."/>
            <person name="Hsiao Y.Y."/>
            <person name="Niu S.C."/>
            <person name="Wang J.Y."/>
            <person name="Lin Y.C."/>
            <person name="Xu Q."/>
            <person name="Chen L.J."/>
            <person name="Yoshida K."/>
            <person name="Fujiwara S."/>
            <person name="Wang Z.W."/>
            <person name="Zhang Y.Q."/>
            <person name="Mitsuda N."/>
            <person name="Wang M."/>
            <person name="Liu G.H."/>
            <person name="Pecoraro L."/>
            <person name="Huang H.X."/>
            <person name="Xiao X.J."/>
            <person name="Lin M."/>
            <person name="Wu X.Y."/>
            <person name="Wu W.L."/>
            <person name="Chen Y.Y."/>
            <person name="Chang S.B."/>
            <person name="Sakamoto S."/>
            <person name="Ohme-Takagi M."/>
            <person name="Yagi M."/>
            <person name="Zeng S.J."/>
            <person name="Shen C.Y."/>
            <person name="Yeh C.M."/>
            <person name="Luo Y.B."/>
            <person name="Tsai W.C."/>
            <person name="Van de Peer Y."/>
            <person name="Liu Z.J."/>
        </authorList>
    </citation>
    <scope>NUCLEOTIDE SEQUENCE [LARGE SCALE GENOMIC DNA]</scope>
    <source>
        <strain evidence="7">cv. Shenzhen</strain>
        <tissue evidence="6">Stem</tissue>
    </source>
</reference>
<evidence type="ECO:0000256" key="1">
    <source>
        <dbReference type="ARBA" id="ARBA00004141"/>
    </source>
</evidence>
<protein>
    <recommendedName>
        <fullName evidence="8">Peptidase S54 rhomboid domain-containing protein</fullName>
    </recommendedName>
</protein>
<feature type="transmembrane region" description="Helical" evidence="5">
    <location>
        <begin position="88"/>
        <end position="110"/>
    </location>
</feature>
<feature type="transmembrane region" description="Helical" evidence="5">
    <location>
        <begin position="117"/>
        <end position="134"/>
    </location>
</feature>
<feature type="transmembrane region" description="Helical" evidence="5">
    <location>
        <begin position="50"/>
        <end position="76"/>
    </location>
</feature>
<feature type="transmembrane region" description="Helical" evidence="5">
    <location>
        <begin position="154"/>
        <end position="187"/>
    </location>
</feature>
<sequence length="252" mass="28450">MNGGPSGFQNAPVTRFFLVLCALLTVIFAARGRSASLGLSFQDVTTGFHLWRIIASIFAFSTVPELVFGSYLLYYFRIFERQISSNKHSVFILFSLSASLFFEVLSLALLKDRTSRMLASGPYGIIFASFIPFYCDIPVSSKFRVFGMPLSDKTFIYLAGFQLLFSSWTRTLIPGVCGLLAGSLYRLNMFGIRRFKFPQFIVSLFSWLSWSNSGSSPSRRVNLRRNVRAYGGHQRENFSSQPLQSLSHLNLL</sequence>
<dbReference type="Proteomes" id="UP000236161">
    <property type="component" value="Unassembled WGS sequence"/>
</dbReference>
<dbReference type="EMBL" id="KZ451916">
    <property type="protein sequence ID" value="PKA62636.1"/>
    <property type="molecule type" value="Genomic_DNA"/>
</dbReference>
<evidence type="ECO:0000313" key="7">
    <source>
        <dbReference type="Proteomes" id="UP000236161"/>
    </source>
</evidence>
<keyword evidence="7" id="KW-1185">Reference proteome</keyword>
<dbReference type="GO" id="GO:0016020">
    <property type="term" value="C:membrane"/>
    <property type="evidence" value="ECO:0007669"/>
    <property type="project" value="UniProtKB-SubCell"/>
</dbReference>
<dbReference type="AlphaFoldDB" id="A0A2I0B4B2"/>
<dbReference type="OrthoDB" id="272778at2759"/>
<evidence type="ECO:0000256" key="4">
    <source>
        <dbReference type="ARBA" id="ARBA00023136"/>
    </source>
</evidence>
<name>A0A2I0B4B2_9ASPA</name>
<proteinExistence type="predicted"/>
<gene>
    <name evidence="6" type="ORF">AXF42_Ash012223</name>
</gene>
<dbReference type="PANTHER" id="PTHR43066:SF21">
    <property type="entry name" value="UBIQUITIN-ASSOCIATED DOMAIN-CONTAINING PROTEIN 2"/>
    <property type="match status" value="1"/>
</dbReference>
<evidence type="ECO:0000313" key="6">
    <source>
        <dbReference type="EMBL" id="PKA62636.1"/>
    </source>
</evidence>
<evidence type="ECO:0008006" key="8">
    <source>
        <dbReference type="Google" id="ProtNLM"/>
    </source>
</evidence>
<evidence type="ECO:0000256" key="5">
    <source>
        <dbReference type="SAM" id="Phobius"/>
    </source>
</evidence>
<dbReference type="GO" id="GO:0004252">
    <property type="term" value="F:serine-type endopeptidase activity"/>
    <property type="evidence" value="ECO:0007669"/>
    <property type="project" value="TreeGrafter"/>
</dbReference>
<dbReference type="PANTHER" id="PTHR43066">
    <property type="entry name" value="RHOMBOID-RELATED PROTEIN"/>
    <property type="match status" value="1"/>
</dbReference>
<organism evidence="6 7">
    <name type="scientific">Apostasia shenzhenica</name>
    <dbReference type="NCBI Taxonomy" id="1088818"/>
    <lineage>
        <taxon>Eukaryota</taxon>
        <taxon>Viridiplantae</taxon>
        <taxon>Streptophyta</taxon>
        <taxon>Embryophyta</taxon>
        <taxon>Tracheophyta</taxon>
        <taxon>Spermatophyta</taxon>
        <taxon>Magnoliopsida</taxon>
        <taxon>Liliopsida</taxon>
        <taxon>Asparagales</taxon>
        <taxon>Orchidaceae</taxon>
        <taxon>Apostasioideae</taxon>
        <taxon>Apostasia</taxon>
    </lineage>
</organism>
<dbReference type="STRING" id="1088818.A0A2I0B4B2"/>